<sequence length="33" mass="4036">MECNDTKQMKKNNPINLNYYFVHIAIYKMKTKI</sequence>
<name>A0A1N7IMC0_9FLAO</name>
<organism evidence="1 2">
    <name type="scientific">Chryseobacterium joostei</name>
    <dbReference type="NCBI Taxonomy" id="112234"/>
    <lineage>
        <taxon>Bacteria</taxon>
        <taxon>Pseudomonadati</taxon>
        <taxon>Bacteroidota</taxon>
        <taxon>Flavobacteriia</taxon>
        <taxon>Flavobacteriales</taxon>
        <taxon>Weeksellaceae</taxon>
        <taxon>Chryseobacterium group</taxon>
        <taxon>Chryseobacterium</taxon>
    </lineage>
</organism>
<gene>
    <name evidence="1" type="ORF">SAMN05421768_10677</name>
</gene>
<accession>A0A1N7IMC0</accession>
<dbReference type="EMBL" id="FTNZ01000006">
    <property type="protein sequence ID" value="SIS38225.1"/>
    <property type="molecule type" value="Genomic_DNA"/>
</dbReference>
<dbReference type="Proteomes" id="UP000186106">
    <property type="component" value="Unassembled WGS sequence"/>
</dbReference>
<evidence type="ECO:0000313" key="2">
    <source>
        <dbReference type="Proteomes" id="UP000186106"/>
    </source>
</evidence>
<reference evidence="1 2" key="1">
    <citation type="submission" date="2017-01" db="EMBL/GenBank/DDBJ databases">
        <authorList>
            <person name="Mah S.A."/>
            <person name="Swanson W.J."/>
            <person name="Moy G.W."/>
            <person name="Vacquier V.D."/>
        </authorList>
    </citation>
    <scope>NUCLEOTIDE SEQUENCE [LARGE SCALE GENOMIC DNA]</scope>
    <source>
        <strain evidence="1 2">DSM 16927</strain>
    </source>
</reference>
<proteinExistence type="predicted"/>
<evidence type="ECO:0000313" key="1">
    <source>
        <dbReference type="EMBL" id="SIS38225.1"/>
    </source>
</evidence>
<dbReference type="AlphaFoldDB" id="A0A1N7IMC0"/>
<protein>
    <submittedName>
        <fullName evidence="1">Uncharacterized protein</fullName>
    </submittedName>
</protein>
<dbReference type="STRING" id="112234.SAMN05421768_10677"/>